<keyword evidence="1" id="KW-0812">Transmembrane</keyword>
<reference evidence="3 4" key="1">
    <citation type="submission" date="2022-04" db="EMBL/GenBank/DDBJ databases">
        <title>Identification of a novel bacterium isolated from mangrove sediments.</title>
        <authorList>
            <person name="Pan X."/>
        </authorList>
    </citation>
    <scope>NUCLEOTIDE SEQUENCE [LARGE SCALE GENOMIC DNA]</scope>
    <source>
        <strain evidence="3 4">B2638</strain>
    </source>
</reference>
<feature type="transmembrane region" description="Helical" evidence="1">
    <location>
        <begin position="232"/>
        <end position="253"/>
    </location>
</feature>
<feature type="transmembrane region" description="Helical" evidence="1">
    <location>
        <begin position="50"/>
        <end position="70"/>
    </location>
</feature>
<feature type="transmembrane region" description="Helical" evidence="1">
    <location>
        <begin position="147"/>
        <end position="166"/>
    </location>
</feature>
<organism evidence="3 4">
    <name type="scientific">Novosphingobium beihaiensis</name>
    <dbReference type="NCBI Taxonomy" id="2930389"/>
    <lineage>
        <taxon>Bacteria</taxon>
        <taxon>Pseudomonadati</taxon>
        <taxon>Pseudomonadota</taxon>
        <taxon>Alphaproteobacteria</taxon>
        <taxon>Sphingomonadales</taxon>
        <taxon>Sphingomonadaceae</taxon>
        <taxon>Novosphingobium</taxon>
    </lineage>
</organism>
<evidence type="ECO:0000259" key="2">
    <source>
        <dbReference type="Pfam" id="PF01757"/>
    </source>
</evidence>
<feature type="transmembrane region" description="Helical" evidence="1">
    <location>
        <begin position="91"/>
        <end position="111"/>
    </location>
</feature>
<dbReference type="EMBL" id="JALHLG010000038">
    <property type="protein sequence ID" value="MCJ2188567.1"/>
    <property type="molecule type" value="Genomic_DNA"/>
</dbReference>
<feature type="transmembrane region" description="Helical" evidence="1">
    <location>
        <begin position="259"/>
        <end position="277"/>
    </location>
</feature>
<feature type="transmembrane region" description="Helical" evidence="1">
    <location>
        <begin position="173"/>
        <end position="194"/>
    </location>
</feature>
<evidence type="ECO:0000313" key="3">
    <source>
        <dbReference type="EMBL" id="MCJ2188567.1"/>
    </source>
</evidence>
<proteinExistence type="predicted"/>
<protein>
    <submittedName>
        <fullName evidence="3">Acyltransferase</fullName>
    </submittedName>
</protein>
<feature type="domain" description="Acyltransferase 3" evidence="2">
    <location>
        <begin position="13"/>
        <end position="337"/>
    </location>
</feature>
<dbReference type="RefSeq" id="WP_243923344.1">
    <property type="nucleotide sequence ID" value="NZ_JALHLG010000038.1"/>
</dbReference>
<sequence>MSAAAPARAHLDALTGIRGLAAWLVVFYHIRLSLRDLVPGFVIDGLGKGYLAVDLFFMLSGFVLWYNYGARLSSGGAGQWRAFYQRRLARIWPLHAVILAACVGFALLLAATGRQAPGMPFAQLPLHILLVQNWGFTSALAWNDPSWSISTEFAAYLVFPLIVALAPWERLRLPALTGLSVLLLGALAGLFAYAGKSSLGDDISHLGLGRCLLEFWLGNCACLIWQRLPRGGWIATGCAAGAAALLAACLGAGVAEIWFVPAALLLALLALLGLSLGRGVVVKALSSRPLVYLGEISYATYLAHFLLFKLYKLAFVDASLQLDWTALGGFAALLFAVSAFLYHGLEKPAQRWINGLKRPLQAGCSSAAA</sequence>
<dbReference type="PANTHER" id="PTHR23028:SF53">
    <property type="entry name" value="ACYL_TRANSF_3 DOMAIN-CONTAINING PROTEIN"/>
    <property type="match status" value="1"/>
</dbReference>
<keyword evidence="3" id="KW-0808">Transferase</keyword>
<dbReference type="Proteomes" id="UP001202281">
    <property type="component" value="Unassembled WGS sequence"/>
</dbReference>
<dbReference type="PANTHER" id="PTHR23028">
    <property type="entry name" value="ACETYLTRANSFERASE"/>
    <property type="match status" value="1"/>
</dbReference>
<dbReference type="GO" id="GO:0016746">
    <property type="term" value="F:acyltransferase activity"/>
    <property type="evidence" value="ECO:0007669"/>
    <property type="project" value="UniProtKB-KW"/>
</dbReference>
<keyword evidence="1" id="KW-0472">Membrane</keyword>
<keyword evidence="4" id="KW-1185">Reference proteome</keyword>
<dbReference type="InterPro" id="IPR002656">
    <property type="entry name" value="Acyl_transf_3_dom"/>
</dbReference>
<feature type="transmembrane region" description="Helical" evidence="1">
    <location>
        <begin position="327"/>
        <end position="345"/>
    </location>
</feature>
<accession>A0ABT0BU67</accession>
<gene>
    <name evidence="3" type="ORF">MTR66_17315</name>
</gene>
<feature type="transmembrane region" description="Helical" evidence="1">
    <location>
        <begin position="206"/>
        <end position="225"/>
    </location>
</feature>
<dbReference type="InterPro" id="IPR050879">
    <property type="entry name" value="Acyltransferase_3"/>
</dbReference>
<keyword evidence="1" id="KW-1133">Transmembrane helix</keyword>
<feature type="transmembrane region" description="Helical" evidence="1">
    <location>
        <begin position="289"/>
        <end position="307"/>
    </location>
</feature>
<comment type="caution">
    <text evidence="3">The sequence shown here is derived from an EMBL/GenBank/DDBJ whole genome shotgun (WGS) entry which is preliminary data.</text>
</comment>
<dbReference type="Pfam" id="PF01757">
    <property type="entry name" value="Acyl_transf_3"/>
    <property type="match status" value="1"/>
</dbReference>
<feature type="transmembrane region" description="Helical" evidence="1">
    <location>
        <begin position="12"/>
        <end position="30"/>
    </location>
</feature>
<evidence type="ECO:0000256" key="1">
    <source>
        <dbReference type="SAM" id="Phobius"/>
    </source>
</evidence>
<keyword evidence="3" id="KW-0012">Acyltransferase</keyword>
<evidence type="ECO:0000313" key="4">
    <source>
        <dbReference type="Proteomes" id="UP001202281"/>
    </source>
</evidence>
<name>A0ABT0BU67_9SPHN</name>